<protein>
    <recommendedName>
        <fullName evidence="9">Lysoplasmalogenase</fullName>
    </recommendedName>
</protein>
<evidence type="ECO:0000313" key="8">
    <source>
        <dbReference type="Proteomes" id="UP000234503"/>
    </source>
</evidence>
<comment type="similarity">
    <text evidence="2">Belongs to the TMEM86 family.</text>
</comment>
<dbReference type="GO" id="GO:0016787">
    <property type="term" value="F:hydrolase activity"/>
    <property type="evidence" value="ECO:0007669"/>
    <property type="project" value="TreeGrafter"/>
</dbReference>
<evidence type="ECO:0000256" key="4">
    <source>
        <dbReference type="ARBA" id="ARBA00022989"/>
    </source>
</evidence>
<gene>
    <name evidence="7" type="ORF">CYR32_18370</name>
</gene>
<feature type="transmembrane region" description="Helical" evidence="6">
    <location>
        <begin position="34"/>
        <end position="64"/>
    </location>
</feature>
<dbReference type="GO" id="GO:0016020">
    <property type="term" value="C:membrane"/>
    <property type="evidence" value="ECO:0007669"/>
    <property type="project" value="UniProtKB-SubCell"/>
</dbReference>
<evidence type="ECO:0000256" key="2">
    <source>
        <dbReference type="ARBA" id="ARBA00007375"/>
    </source>
</evidence>
<dbReference type="RefSeq" id="WP_101826600.1">
    <property type="nucleotide sequence ID" value="NZ_PJZH01000029.1"/>
</dbReference>
<name>A0A2N5DUT3_9GAMM</name>
<dbReference type="InterPro" id="IPR012506">
    <property type="entry name" value="TMEM86B-like"/>
</dbReference>
<evidence type="ECO:0000256" key="1">
    <source>
        <dbReference type="ARBA" id="ARBA00004141"/>
    </source>
</evidence>
<comment type="subcellular location">
    <subcellularLocation>
        <location evidence="1">Membrane</location>
        <topology evidence="1">Multi-pass membrane protein</topology>
    </subcellularLocation>
</comment>
<comment type="caution">
    <text evidence="7">The sequence shown here is derived from an EMBL/GenBank/DDBJ whole genome shotgun (WGS) entry which is preliminary data.</text>
</comment>
<proteinExistence type="inferred from homology"/>
<evidence type="ECO:0000256" key="5">
    <source>
        <dbReference type="ARBA" id="ARBA00023136"/>
    </source>
</evidence>
<dbReference type="Pfam" id="PF07947">
    <property type="entry name" value="YhhN"/>
    <property type="match status" value="1"/>
</dbReference>
<evidence type="ECO:0000256" key="6">
    <source>
        <dbReference type="SAM" id="Phobius"/>
    </source>
</evidence>
<evidence type="ECO:0000313" key="7">
    <source>
        <dbReference type="EMBL" id="PLR30643.1"/>
    </source>
</evidence>
<keyword evidence="5 6" id="KW-0472">Membrane</keyword>
<feature type="transmembrane region" description="Helical" evidence="6">
    <location>
        <begin position="189"/>
        <end position="207"/>
    </location>
</feature>
<keyword evidence="3 6" id="KW-0812">Transmembrane</keyword>
<reference evidence="7 8" key="1">
    <citation type="submission" date="2017-12" db="EMBL/GenBank/DDBJ databases">
        <title>Characterization of six clinical isolates of Enterochimera gen. nov., a novel genus of the Yersiniaciae family and the three species Enterochimera arupensis sp. nov., Enterochimera coloradensis sp. nov, and Enterochimera californica sp. nov.</title>
        <authorList>
            <person name="Rossi A."/>
            <person name="Fisher M."/>
        </authorList>
    </citation>
    <scope>NUCLEOTIDE SEQUENCE [LARGE SCALE GENOMIC DNA]</scope>
    <source>
        <strain evidence="8">2016-Iso4</strain>
    </source>
</reference>
<feature type="transmembrane region" description="Helical" evidence="6">
    <location>
        <begin position="159"/>
        <end position="177"/>
    </location>
</feature>
<evidence type="ECO:0008006" key="9">
    <source>
        <dbReference type="Google" id="ProtNLM"/>
    </source>
</evidence>
<dbReference type="AlphaFoldDB" id="A0A2N5DUT3"/>
<feature type="transmembrane region" description="Helical" evidence="6">
    <location>
        <begin position="128"/>
        <end position="147"/>
    </location>
</feature>
<dbReference type="PANTHER" id="PTHR31885:SF6">
    <property type="entry name" value="GH04784P"/>
    <property type="match status" value="1"/>
</dbReference>
<keyword evidence="8" id="KW-1185">Reference proteome</keyword>
<accession>A0A2N5DUT3</accession>
<keyword evidence="4 6" id="KW-1133">Transmembrane helix</keyword>
<dbReference type="EMBL" id="PJZH01000029">
    <property type="protein sequence ID" value="PLR30643.1"/>
    <property type="molecule type" value="Genomic_DNA"/>
</dbReference>
<dbReference type="Proteomes" id="UP000234503">
    <property type="component" value="Unassembled WGS sequence"/>
</dbReference>
<dbReference type="OrthoDB" id="6496852at2"/>
<organism evidence="7 8">
    <name type="scientific">Chimaeribacter coloradensis</name>
    <dbReference type="NCBI Taxonomy" id="2060068"/>
    <lineage>
        <taxon>Bacteria</taxon>
        <taxon>Pseudomonadati</taxon>
        <taxon>Pseudomonadota</taxon>
        <taxon>Gammaproteobacteria</taxon>
        <taxon>Enterobacterales</taxon>
        <taxon>Yersiniaceae</taxon>
        <taxon>Chimaeribacter</taxon>
    </lineage>
</organism>
<dbReference type="PANTHER" id="PTHR31885">
    <property type="entry name" value="GH04784P"/>
    <property type="match status" value="1"/>
</dbReference>
<sequence>MSWPLLAVVFSAWLYVDASYRGPDWQRWLFKPVTLLLLLLLALETPVLSVYGYLIIMGLVATLLGDALMLLPKSRVMYALGAFFLSHLFYTLSFATQMTISLFWPLPLTLVIIGAVLLAVIWSRLEDLRWPVVTFVAMTLLMVWLAGEQYYMRSTDFTFSILVGSSLLLLSVILGLVNHYRIKFRAADALVAACYFGGHFMIVRSMVL</sequence>
<evidence type="ECO:0000256" key="3">
    <source>
        <dbReference type="ARBA" id="ARBA00022692"/>
    </source>
</evidence>
<feature type="transmembrane region" description="Helical" evidence="6">
    <location>
        <begin position="76"/>
        <end position="96"/>
    </location>
</feature>
<feature type="transmembrane region" description="Helical" evidence="6">
    <location>
        <begin position="102"/>
        <end position="121"/>
    </location>
</feature>